<accession>A0A1H2HQ27</accession>
<dbReference type="OrthoDB" id="6607324at2"/>
<keyword evidence="2" id="KW-1185">Reference proteome</keyword>
<gene>
    <name evidence="1" type="ORF">SAMN05216210_3213</name>
</gene>
<evidence type="ECO:0000313" key="1">
    <source>
        <dbReference type="EMBL" id="SDU33856.1"/>
    </source>
</evidence>
<name>A0A1H2HQ27_9GAMM</name>
<dbReference type="AlphaFoldDB" id="A0A1H2HQ27"/>
<protein>
    <submittedName>
        <fullName evidence="1">Uncharacterized protein</fullName>
    </submittedName>
</protein>
<organism evidence="1 2">
    <name type="scientific">Halopseudomonas salegens</name>
    <dbReference type="NCBI Taxonomy" id="1434072"/>
    <lineage>
        <taxon>Bacteria</taxon>
        <taxon>Pseudomonadati</taxon>
        <taxon>Pseudomonadota</taxon>
        <taxon>Gammaproteobacteria</taxon>
        <taxon>Pseudomonadales</taxon>
        <taxon>Pseudomonadaceae</taxon>
        <taxon>Halopseudomonas</taxon>
    </lineage>
</organism>
<dbReference type="EMBL" id="LT629787">
    <property type="protein sequence ID" value="SDU33856.1"/>
    <property type="molecule type" value="Genomic_DNA"/>
</dbReference>
<sequence length="188" mass="21189">MDIRYCNPENGDFVIIESIHSSDLFRVSEVTQVYRQVIRYCNYEEYRFDGKPLAGIPSQIQYIKHFLSGGRRITTHPTGKNGLYTVYAGIRNSLRPIANLNVEGKITGVLATSYDLGVPMSPFIYGSDPILEMQLSMRSDIHFMMPGGNPPPTALAFYNKNTGVLREIANLEERRKLIRDLAAVGSRL</sequence>
<evidence type="ECO:0000313" key="2">
    <source>
        <dbReference type="Proteomes" id="UP000243924"/>
    </source>
</evidence>
<dbReference type="RefSeq" id="WP_157719228.1">
    <property type="nucleotide sequence ID" value="NZ_LT629787.1"/>
</dbReference>
<reference evidence="2" key="1">
    <citation type="submission" date="2016-10" db="EMBL/GenBank/DDBJ databases">
        <authorList>
            <person name="Varghese N."/>
            <person name="Submissions S."/>
        </authorList>
    </citation>
    <scope>NUCLEOTIDE SEQUENCE [LARGE SCALE GENOMIC DNA]</scope>
    <source>
        <strain evidence="2">CECT 8338</strain>
    </source>
</reference>
<proteinExistence type="predicted"/>
<dbReference type="Proteomes" id="UP000243924">
    <property type="component" value="Chromosome I"/>
</dbReference>